<dbReference type="InterPro" id="IPR016186">
    <property type="entry name" value="C-type_lectin-like/link_sf"/>
</dbReference>
<dbReference type="Ensembl" id="ENSONIT00000071685.1">
    <property type="protein sequence ID" value="ENSONIP00000073407.1"/>
    <property type="gene ID" value="ENSONIG00000039292.1"/>
</dbReference>
<evidence type="ECO:0000313" key="5">
    <source>
        <dbReference type="Proteomes" id="UP000005207"/>
    </source>
</evidence>
<keyword evidence="2" id="KW-1015">Disulfide bond</keyword>
<dbReference type="InterPro" id="IPR016187">
    <property type="entry name" value="CTDL_fold"/>
</dbReference>
<dbReference type="PROSITE" id="PS00615">
    <property type="entry name" value="C_TYPE_LECTIN_1"/>
    <property type="match status" value="1"/>
</dbReference>
<dbReference type="GeneTree" id="ENSGT01030000234575"/>
<keyword evidence="5" id="KW-1185">Reference proteome</keyword>
<dbReference type="AlphaFoldDB" id="A0A669EQ61"/>
<keyword evidence="1" id="KW-0430">Lectin</keyword>
<gene>
    <name evidence="4" type="primary">LOC100692236</name>
</gene>
<sequence>MEIKWGGKIKAFKNNNNKRKKTHTCRLLLFLPEKTCPVGWSNFSHSCYLLSESSASWDAARKDCRVRGADLVVIDCGKEQTFLSAITNEHTWIGLNDKEQEGTWKWVDGTPVILTYWAEHQPDDGGGNEDCAHFRNDEKKSWNDLPCSTSLKWICEKAPNNFMVF</sequence>
<evidence type="ECO:0000256" key="2">
    <source>
        <dbReference type="ARBA" id="ARBA00023157"/>
    </source>
</evidence>
<evidence type="ECO:0000313" key="4">
    <source>
        <dbReference type="Ensembl" id="ENSONIP00000073407.1"/>
    </source>
</evidence>
<accession>A0A669EQ61</accession>
<dbReference type="CDD" id="cd03590">
    <property type="entry name" value="CLECT_DC-SIGN_like"/>
    <property type="match status" value="1"/>
</dbReference>
<evidence type="ECO:0000256" key="1">
    <source>
        <dbReference type="ARBA" id="ARBA00022734"/>
    </source>
</evidence>
<feature type="domain" description="C-type lectin" evidence="3">
    <location>
        <begin position="43"/>
        <end position="156"/>
    </location>
</feature>
<dbReference type="InterPro" id="IPR050111">
    <property type="entry name" value="C-type_lectin/snaclec_domain"/>
</dbReference>
<dbReference type="Proteomes" id="UP000005207">
    <property type="component" value="Unplaced"/>
</dbReference>
<dbReference type="PANTHER" id="PTHR22803">
    <property type="entry name" value="MANNOSE, PHOSPHOLIPASE, LECTIN RECEPTOR RELATED"/>
    <property type="match status" value="1"/>
</dbReference>
<evidence type="ECO:0000259" key="3">
    <source>
        <dbReference type="PROSITE" id="PS50041"/>
    </source>
</evidence>
<dbReference type="InterPro" id="IPR033989">
    <property type="entry name" value="CD209-like_CTLD"/>
</dbReference>
<dbReference type="GO" id="GO:0030246">
    <property type="term" value="F:carbohydrate binding"/>
    <property type="evidence" value="ECO:0007669"/>
    <property type="project" value="UniProtKB-KW"/>
</dbReference>
<protein>
    <submittedName>
        <fullName evidence="4">CD209 antigen-like protein E</fullName>
    </submittedName>
</protein>
<reference evidence="4" key="2">
    <citation type="submission" date="2025-09" db="UniProtKB">
        <authorList>
            <consortium name="Ensembl"/>
        </authorList>
    </citation>
    <scope>IDENTIFICATION</scope>
</reference>
<reference evidence="4" key="1">
    <citation type="submission" date="2025-08" db="UniProtKB">
        <authorList>
            <consortium name="Ensembl"/>
        </authorList>
    </citation>
    <scope>IDENTIFICATION</scope>
</reference>
<dbReference type="OMA" id="ITNENTW"/>
<dbReference type="PROSITE" id="PS50041">
    <property type="entry name" value="C_TYPE_LECTIN_2"/>
    <property type="match status" value="1"/>
</dbReference>
<dbReference type="Pfam" id="PF00059">
    <property type="entry name" value="Lectin_C"/>
    <property type="match status" value="1"/>
</dbReference>
<proteinExistence type="predicted"/>
<name>A0A669EQ61_ORENI</name>
<dbReference type="SMART" id="SM00034">
    <property type="entry name" value="CLECT"/>
    <property type="match status" value="1"/>
</dbReference>
<organism evidence="4 5">
    <name type="scientific">Oreochromis niloticus</name>
    <name type="common">Nile tilapia</name>
    <name type="synonym">Tilapia nilotica</name>
    <dbReference type="NCBI Taxonomy" id="8128"/>
    <lineage>
        <taxon>Eukaryota</taxon>
        <taxon>Metazoa</taxon>
        <taxon>Chordata</taxon>
        <taxon>Craniata</taxon>
        <taxon>Vertebrata</taxon>
        <taxon>Euteleostomi</taxon>
        <taxon>Actinopterygii</taxon>
        <taxon>Neopterygii</taxon>
        <taxon>Teleostei</taxon>
        <taxon>Neoteleostei</taxon>
        <taxon>Acanthomorphata</taxon>
        <taxon>Ovalentaria</taxon>
        <taxon>Cichlomorphae</taxon>
        <taxon>Cichliformes</taxon>
        <taxon>Cichlidae</taxon>
        <taxon>African cichlids</taxon>
        <taxon>Pseudocrenilabrinae</taxon>
        <taxon>Oreochromini</taxon>
        <taxon>Oreochromis</taxon>
    </lineage>
</organism>
<dbReference type="InterPro" id="IPR001304">
    <property type="entry name" value="C-type_lectin-like"/>
</dbReference>
<dbReference type="SUPFAM" id="SSF56436">
    <property type="entry name" value="C-type lectin-like"/>
    <property type="match status" value="1"/>
</dbReference>
<dbReference type="InterPro" id="IPR018378">
    <property type="entry name" value="C-type_lectin_CS"/>
</dbReference>
<dbReference type="Gene3D" id="3.10.100.10">
    <property type="entry name" value="Mannose-Binding Protein A, subunit A"/>
    <property type="match status" value="1"/>
</dbReference>